<dbReference type="Pfam" id="PF21088">
    <property type="entry name" value="MS_channel_1st"/>
    <property type="match status" value="1"/>
</dbReference>
<keyword evidence="5 7" id="KW-1133">Transmembrane helix</keyword>
<dbReference type="RefSeq" id="WP_072881562.1">
    <property type="nucleotide sequence ID" value="NZ_FQVT01000019.1"/>
</dbReference>
<dbReference type="InterPro" id="IPR006686">
    <property type="entry name" value="MscS_channel_CS"/>
</dbReference>
<protein>
    <submittedName>
        <fullName evidence="11">MscS family membrane protein</fullName>
    </submittedName>
</protein>
<dbReference type="Proteomes" id="UP000183945">
    <property type="component" value="Unassembled WGS sequence"/>
</dbReference>
<feature type="transmembrane region" description="Helical" evidence="7">
    <location>
        <begin position="271"/>
        <end position="290"/>
    </location>
</feature>
<dbReference type="EMBL" id="FQVT01000019">
    <property type="protein sequence ID" value="SHG63338.1"/>
    <property type="molecule type" value="Genomic_DNA"/>
</dbReference>
<evidence type="ECO:0000259" key="10">
    <source>
        <dbReference type="Pfam" id="PF21088"/>
    </source>
</evidence>
<dbReference type="InterPro" id="IPR006685">
    <property type="entry name" value="MscS_channel_2nd"/>
</dbReference>
<dbReference type="PROSITE" id="PS01246">
    <property type="entry name" value="UPF0003"/>
    <property type="match status" value="1"/>
</dbReference>
<keyword evidence="4 7" id="KW-0812">Transmembrane</keyword>
<comment type="subcellular location">
    <subcellularLocation>
        <location evidence="1">Cell membrane</location>
        <topology evidence="1">Multi-pass membrane protein</topology>
    </subcellularLocation>
</comment>
<evidence type="ECO:0000256" key="1">
    <source>
        <dbReference type="ARBA" id="ARBA00004651"/>
    </source>
</evidence>
<dbReference type="PANTHER" id="PTHR30566:SF5">
    <property type="entry name" value="MECHANOSENSITIVE ION CHANNEL PROTEIN 1, MITOCHONDRIAL-RELATED"/>
    <property type="match status" value="1"/>
</dbReference>
<feature type="chain" id="PRO_5012251647" evidence="8">
    <location>
        <begin position="26"/>
        <end position="588"/>
    </location>
</feature>
<feature type="transmembrane region" description="Helical" evidence="7">
    <location>
        <begin position="197"/>
        <end position="222"/>
    </location>
</feature>
<comment type="similarity">
    <text evidence="2">Belongs to the MscS (TC 1.A.23) family.</text>
</comment>
<evidence type="ECO:0000259" key="9">
    <source>
        <dbReference type="Pfam" id="PF00924"/>
    </source>
</evidence>
<keyword evidence="6 7" id="KW-0472">Membrane</keyword>
<dbReference type="SUPFAM" id="SSF50182">
    <property type="entry name" value="Sm-like ribonucleoproteins"/>
    <property type="match status" value="1"/>
</dbReference>
<dbReference type="Gene3D" id="3.30.70.100">
    <property type="match status" value="1"/>
</dbReference>
<dbReference type="Gene3D" id="2.30.30.60">
    <property type="match status" value="1"/>
</dbReference>
<dbReference type="InterPro" id="IPR049142">
    <property type="entry name" value="MS_channel_1st"/>
</dbReference>
<organism evidence="11 12">
    <name type="scientific">Salegentibacter echinorum</name>
    <dbReference type="NCBI Taxonomy" id="1073325"/>
    <lineage>
        <taxon>Bacteria</taxon>
        <taxon>Pseudomonadati</taxon>
        <taxon>Bacteroidota</taxon>
        <taxon>Flavobacteriia</taxon>
        <taxon>Flavobacteriales</taxon>
        <taxon>Flavobacteriaceae</taxon>
        <taxon>Salegentibacter</taxon>
    </lineage>
</organism>
<dbReference type="GO" id="GO:0005886">
    <property type="term" value="C:plasma membrane"/>
    <property type="evidence" value="ECO:0007669"/>
    <property type="project" value="UniProtKB-SubCell"/>
</dbReference>
<keyword evidence="3" id="KW-1003">Cell membrane</keyword>
<name>A0A1M5LE94_SALEC</name>
<evidence type="ECO:0000313" key="11">
    <source>
        <dbReference type="EMBL" id="SHG63338.1"/>
    </source>
</evidence>
<dbReference type="SUPFAM" id="SSF82861">
    <property type="entry name" value="Mechanosensitive channel protein MscS (YggB), transmembrane region"/>
    <property type="match status" value="1"/>
</dbReference>
<keyword evidence="12" id="KW-1185">Reference proteome</keyword>
<feature type="domain" description="Mechanosensitive ion channel transmembrane helices 2/3" evidence="10">
    <location>
        <begin position="320"/>
        <end position="360"/>
    </location>
</feature>
<dbReference type="InterPro" id="IPR023408">
    <property type="entry name" value="MscS_beta-dom_sf"/>
</dbReference>
<evidence type="ECO:0000256" key="6">
    <source>
        <dbReference type="ARBA" id="ARBA00023136"/>
    </source>
</evidence>
<dbReference type="STRING" id="1073325.SAMN05444483_11944"/>
<dbReference type="GO" id="GO:0008381">
    <property type="term" value="F:mechanosensitive monoatomic ion channel activity"/>
    <property type="evidence" value="ECO:0007669"/>
    <property type="project" value="UniProtKB-ARBA"/>
</dbReference>
<evidence type="ECO:0000256" key="4">
    <source>
        <dbReference type="ARBA" id="ARBA00022692"/>
    </source>
</evidence>
<evidence type="ECO:0000256" key="8">
    <source>
        <dbReference type="SAM" id="SignalP"/>
    </source>
</evidence>
<feature type="transmembrane region" description="Helical" evidence="7">
    <location>
        <begin position="341"/>
        <end position="359"/>
    </location>
</feature>
<dbReference type="OrthoDB" id="9809206at2"/>
<dbReference type="PANTHER" id="PTHR30566">
    <property type="entry name" value="YNAI-RELATED MECHANOSENSITIVE ION CHANNEL"/>
    <property type="match status" value="1"/>
</dbReference>
<evidence type="ECO:0000313" key="12">
    <source>
        <dbReference type="Proteomes" id="UP000183945"/>
    </source>
</evidence>
<evidence type="ECO:0000256" key="7">
    <source>
        <dbReference type="SAM" id="Phobius"/>
    </source>
</evidence>
<feature type="transmembrane region" description="Helical" evidence="7">
    <location>
        <begin position="311"/>
        <end position="335"/>
    </location>
</feature>
<dbReference type="InterPro" id="IPR011014">
    <property type="entry name" value="MscS_channel_TM-2"/>
</dbReference>
<dbReference type="InterPro" id="IPR010920">
    <property type="entry name" value="LSM_dom_sf"/>
</dbReference>
<reference evidence="12" key="1">
    <citation type="submission" date="2016-11" db="EMBL/GenBank/DDBJ databases">
        <authorList>
            <person name="Varghese N."/>
            <person name="Submissions S."/>
        </authorList>
    </citation>
    <scope>NUCLEOTIDE SEQUENCE [LARGE SCALE GENOMIC DNA]</scope>
    <source>
        <strain evidence="12">DSM 24579</strain>
    </source>
</reference>
<feature type="signal peptide" evidence="8">
    <location>
        <begin position="1"/>
        <end position="25"/>
    </location>
</feature>
<keyword evidence="8" id="KW-0732">Signal</keyword>
<dbReference type="Pfam" id="PF00924">
    <property type="entry name" value="MS_channel_2nd"/>
    <property type="match status" value="1"/>
</dbReference>
<dbReference type="SUPFAM" id="SSF82689">
    <property type="entry name" value="Mechanosensitive channel protein MscS (YggB), C-terminal domain"/>
    <property type="match status" value="1"/>
</dbReference>
<evidence type="ECO:0000256" key="3">
    <source>
        <dbReference type="ARBA" id="ARBA00022475"/>
    </source>
</evidence>
<evidence type="ECO:0000256" key="5">
    <source>
        <dbReference type="ARBA" id="ARBA00022989"/>
    </source>
</evidence>
<sequence length="588" mass="65847">MIKTKSIYGLLFIIALLFSTSNIQAQFSLNKNEGEEQKKEKIPEDALGRRTPSGSVAGFIDAMANRDYTRAIEYLNFPPNINSLEEQEHIVKILQRLFDQKGNIQPISLISDEPTGKTDDGLNPKLEKVGNVKPDNESIDIFLEQQEDKDGHPIWLFSSESIAAVSSVSIQNSPLVEQIMPNILERYLWGGVPIGQWLVALVLIALSYLISFLIISGLIYLVKKVWKRANKNPISGILDALRLPLKLYMALWVFVGFSRELGLSIILRQRFSTLTIITAIAAILLLFWRLSDFLGKYSQNRMLMRGNATGVSVVLFLQRIAKISIIILGIIAILGSIGIDVTTGLAALGIGGIALALGAQKTIENFVGSVTLIADRPIRVGDYCKVGDITGTVENIGIRSTRIRTLDRTLVTIPNGTFSSDTIENYAFRDKFKFYDTLSFRKETTPDQLRFLLTELRKVLYAHPKVYEDPARIRFVGVTANSMDLEIFAYLEAADYSGFLAVKEDVMLRMLDVVNRSGTDFAFPSQTVYFGRDAGLSKEKSVKAEAEVKNWREENEMPIPEFTREQIEALRNKLNYPPEGSSNIEKKN</sequence>
<accession>A0A1M5LE94</accession>
<dbReference type="Gene3D" id="1.10.287.1260">
    <property type="match status" value="1"/>
</dbReference>
<dbReference type="InterPro" id="IPR011066">
    <property type="entry name" value="MscS_channel_C_sf"/>
</dbReference>
<feature type="transmembrane region" description="Helical" evidence="7">
    <location>
        <begin position="243"/>
        <end position="259"/>
    </location>
</feature>
<dbReference type="AlphaFoldDB" id="A0A1M5LE94"/>
<gene>
    <name evidence="11" type="ORF">SAMN05444483_11944</name>
</gene>
<evidence type="ECO:0000256" key="2">
    <source>
        <dbReference type="ARBA" id="ARBA00008017"/>
    </source>
</evidence>
<proteinExistence type="inferred from homology"/>
<feature type="domain" description="Mechanosensitive ion channel MscS" evidence="9">
    <location>
        <begin position="362"/>
        <end position="426"/>
    </location>
</feature>